<dbReference type="PANTHER" id="PTHR42865:SF7">
    <property type="entry name" value="PROTON_GLUTAMATE-ASPARTATE SYMPORTER"/>
    <property type="match status" value="1"/>
</dbReference>
<name>A0ABV2K2V4_SPOPS</name>
<dbReference type="PANTHER" id="PTHR42865">
    <property type="entry name" value="PROTON/GLUTAMATE-ASPARTATE SYMPORTER"/>
    <property type="match status" value="1"/>
</dbReference>
<feature type="transmembrane region" description="Helical" evidence="7">
    <location>
        <begin position="292"/>
        <end position="313"/>
    </location>
</feature>
<feature type="transmembrane region" description="Helical" evidence="7">
    <location>
        <begin position="251"/>
        <end position="272"/>
    </location>
</feature>
<proteinExistence type="predicted"/>
<feature type="transmembrane region" description="Helical" evidence="7">
    <location>
        <begin position="347"/>
        <end position="374"/>
    </location>
</feature>
<feature type="transmembrane region" description="Helical" evidence="7">
    <location>
        <begin position="143"/>
        <end position="161"/>
    </location>
</feature>
<gene>
    <name evidence="8" type="ORF">ABIC55_000491</name>
</gene>
<reference evidence="8 9" key="1">
    <citation type="submission" date="2024-06" db="EMBL/GenBank/DDBJ databases">
        <title>Sorghum-associated microbial communities from plants grown in Nebraska, USA.</title>
        <authorList>
            <person name="Schachtman D."/>
        </authorList>
    </citation>
    <scope>NUCLEOTIDE SEQUENCE [LARGE SCALE GENOMIC DNA]</scope>
    <source>
        <strain evidence="8 9">1288</strain>
    </source>
</reference>
<evidence type="ECO:0000256" key="4">
    <source>
        <dbReference type="ARBA" id="ARBA00022692"/>
    </source>
</evidence>
<feature type="transmembrane region" description="Helical" evidence="7">
    <location>
        <begin position="76"/>
        <end position="99"/>
    </location>
</feature>
<keyword evidence="9" id="KW-1185">Reference proteome</keyword>
<keyword evidence="4 7" id="KW-0812">Transmembrane</keyword>
<dbReference type="Gene3D" id="1.10.3860.10">
    <property type="entry name" value="Sodium:dicarboxylate symporter"/>
    <property type="match status" value="1"/>
</dbReference>
<evidence type="ECO:0000256" key="7">
    <source>
        <dbReference type="SAM" id="Phobius"/>
    </source>
</evidence>
<keyword evidence="3" id="KW-1003">Cell membrane</keyword>
<evidence type="ECO:0000313" key="8">
    <source>
        <dbReference type="EMBL" id="MET3655407.1"/>
    </source>
</evidence>
<evidence type="ECO:0000256" key="6">
    <source>
        <dbReference type="ARBA" id="ARBA00023136"/>
    </source>
</evidence>
<feature type="transmembrane region" description="Helical" evidence="7">
    <location>
        <begin position="221"/>
        <end position="239"/>
    </location>
</feature>
<evidence type="ECO:0000256" key="5">
    <source>
        <dbReference type="ARBA" id="ARBA00022989"/>
    </source>
</evidence>
<feature type="transmembrane region" description="Helical" evidence="7">
    <location>
        <begin position="182"/>
        <end position="201"/>
    </location>
</feature>
<protein>
    <submittedName>
        <fullName evidence="8">Na+/H+-dicarboxylate symporter</fullName>
    </submittedName>
</protein>
<keyword evidence="2" id="KW-0813">Transport</keyword>
<dbReference type="PRINTS" id="PR00173">
    <property type="entry name" value="EDTRNSPORT"/>
</dbReference>
<sequence>MKRWLKLPLYTQIAIGGILGIILGFILGENAKYIAPLGTLFIRLLQMLIIPLVITSVLAGILSMKDAKSVGKVGGSFLVYLIITSIIATTIGVIVALILKPGKGLQSLLNHGEKVETVEFDFEEHFLSWVPNNIFQSLENMEMLQIIVFTVIIGLVMLTLGEEKVPTITKFVNEGANLMLKLTGYIIQLAPYGILALLANLVGTFGSEMLSAVVKFVVADYIALMVVLLVVYPIMLKFTTGLNPIQFYKNIYPSMLFAFTTSTSSATIPVSLQVTKRNLGISGKTAGFTIPFGATANMDGFAVAIGIISVFAANLYGIEITFGLIVQFVLLGLVLSIGAAGVRGAGIVMSIVLLEALGMPLLIIPILAAIWPVIDMGHTTLNIAGDLTGTTIVAKKNDDLDEEIFNAKNNKIKTDEQEVF</sequence>
<evidence type="ECO:0000256" key="2">
    <source>
        <dbReference type="ARBA" id="ARBA00022448"/>
    </source>
</evidence>
<dbReference type="Pfam" id="PF00375">
    <property type="entry name" value="SDF"/>
    <property type="match status" value="1"/>
</dbReference>
<dbReference type="InterPro" id="IPR001991">
    <property type="entry name" value="Na-dicarboxylate_symporter"/>
</dbReference>
<keyword evidence="6 7" id="KW-0472">Membrane</keyword>
<evidence type="ECO:0000256" key="3">
    <source>
        <dbReference type="ARBA" id="ARBA00022475"/>
    </source>
</evidence>
<feature type="transmembrane region" description="Helical" evidence="7">
    <location>
        <begin position="320"/>
        <end position="341"/>
    </location>
</feature>
<comment type="subcellular location">
    <subcellularLocation>
        <location evidence="1">Cell membrane</location>
        <topology evidence="1">Multi-pass membrane protein</topology>
    </subcellularLocation>
</comment>
<keyword evidence="5 7" id="KW-1133">Transmembrane helix</keyword>
<accession>A0ABV2K2V4</accession>
<dbReference type="Proteomes" id="UP001549104">
    <property type="component" value="Unassembled WGS sequence"/>
</dbReference>
<feature type="transmembrane region" description="Helical" evidence="7">
    <location>
        <begin position="40"/>
        <end position="64"/>
    </location>
</feature>
<feature type="transmembrane region" description="Helical" evidence="7">
    <location>
        <begin position="7"/>
        <end position="28"/>
    </location>
</feature>
<organism evidence="8 9">
    <name type="scientific">Sporosarcina psychrophila</name>
    <name type="common">Bacillus psychrophilus</name>
    <dbReference type="NCBI Taxonomy" id="1476"/>
    <lineage>
        <taxon>Bacteria</taxon>
        <taxon>Bacillati</taxon>
        <taxon>Bacillota</taxon>
        <taxon>Bacilli</taxon>
        <taxon>Bacillales</taxon>
        <taxon>Caryophanaceae</taxon>
        <taxon>Sporosarcina</taxon>
    </lineage>
</organism>
<evidence type="ECO:0000313" key="9">
    <source>
        <dbReference type="Proteomes" id="UP001549104"/>
    </source>
</evidence>
<evidence type="ECO:0000256" key="1">
    <source>
        <dbReference type="ARBA" id="ARBA00004651"/>
    </source>
</evidence>
<dbReference type="EMBL" id="JBEPME010000001">
    <property type="protein sequence ID" value="MET3655407.1"/>
    <property type="molecule type" value="Genomic_DNA"/>
</dbReference>
<dbReference type="RefSeq" id="WP_354312030.1">
    <property type="nucleotide sequence ID" value="NZ_JBEPME010000001.1"/>
</dbReference>
<dbReference type="SUPFAM" id="SSF118215">
    <property type="entry name" value="Proton glutamate symport protein"/>
    <property type="match status" value="1"/>
</dbReference>
<dbReference type="InterPro" id="IPR036458">
    <property type="entry name" value="Na:dicarbo_symporter_sf"/>
</dbReference>
<comment type="caution">
    <text evidence="8">The sequence shown here is derived from an EMBL/GenBank/DDBJ whole genome shotgun (WGS) entry which is preliminary data.</text>
</comment>